<organism evidence="2 3">
    <name type="scientific">Tanacetum coccineum</name>
    <dbReference type="NCBI Taxonomy" id="301880"/>
    <lineage>
        <taxon>Eukaryota</taxon>
        <taxon>Viridiplantae</taxon>
        <taxon>Streptophyta</taxon>
        <taxon>Embryophyta</taxon>
        <taxon>Tracheophyta</taxon>
        <taxon>Spermatophyta</taxon>
        <taxon>Magnoliopsida</taxon>
        <taxon>eudicotyledons</taxon>
        <taxon>Gunneridae</taxon>
        <taxon>Pentapetalae</taxon>
        <taxon>asterids</taxon>
        <taxon>campanulids</taxon>
        <taxon>Asterales</taxon>
        <taxon>Asteraceae</taxon>
        <taxon>Asteroideae</taxon>
        <taxon>Anthemideae</taxon>
        <taxon>Anthemidinae</taxon>
        <taxon>Tanacetum</taxon>
    </lineage>
</organism>
<protein>
    <submittedName>
        <fullName evidence="2">Uncharacterized protein</fullName>
    </submittedName>
</protein>
<dbReference type="Proteomes" id="UP001151760">
    <property type="component" value="Unassembled WGS sequence"/>
</dbReference>
<feature type="compositionally biased region" description="Basic and acidic residues" evidence="1">
    <location>
        <begin position="172"/>
        <end position="186"/>
    </location>
</feature>
<reference evidence="2" key="2">
    <citation type="submission" date="2022-01" db="EMBL/GenBank/DDBJ databases">
        <authorList>
            <person name="Yamashiro T."/>
            <person name="Shiraishi A."/>
            <person name="Satake H."/>
            <person name="Nakayama K."/>
        </authorList>
    </citation>
    <scope>NUCLEOTIDE SEQUENCE</scope>
</reference>
<reference evidence="2" key="1">
    <citation type="journal article" date="2022" name="Int. J. Mol. Sci.">
        <title>Draft Genome of Tanacetum Coccineum: Genomic Comparison of Closely Related Tanacetum-Family Plants.</title>
        <authorList>
            <person name="Yamashiro T."/>
            <person name="Shiraishi A."/>
            <person name="Nakayama K."/>
            <person name="Satake H."/>
        </authorList>
    </citation>
    <scope>NUCLEOTIDE SEQUENCE</scope>
</reference>
<evidence type="ECO:0000313" key="2">
    <source>
        <dbReference type="EMBL" id="GJS65003.1"/>
    </source>
</evidence>
<feature type="compositionally biased region" description="Polar residues" evidence="1">
    <location>
        <begin position="28"/>
        <end position="45"/>
    </location>
</feature>
<dbReference type="EMBL" id="BQNB010009544">
    <property type="protein sequence ID" value="GJS65003.1"/>
    <property type="molecule type" value="Genomic_DNA"/>
</dbReference>
<evidence type="ECO:0000313" key="3">
    <source>
        <dbReference type="Proteomes" id="UP001151760"/>
    </source>
</evidence>
<gene>
    <name evidence="2" type="ORF">Tco_0679567</name>
</gene>
<proteinExistence type="predicted"/>
<feature type="compositionally biased region" description="Polar residues" evidence="1">
    <location>
        <begin position="202"/>
        <end position="211"/>
    </location>
</feature>
<evidence type="ECO:0000256" key="1">
    <source>
        <dbReference type="SAM" id="MobiDB-lite"/>
    </source>
</evidence>
<feature type="region of interest" description="Disordered" evidence="1">
    <location>
        <begin position="28"/>
        <end position="59"/>
    </location>
</feature>
<accession>A0ABQ4XJ60</accession>
<feature type="region of interest" description="Disordered" evidence="1">
    <location>
        <begin position="137"/>
        <end position="211"/>
    </location>
</feature>
<comment type="caution">
    <text evidence="2">The sequence shown here is derived from an EMBL/GenBank/DDBJ whole genome shotgun (WGS) entry which is preliminary data.</text>
</comment>
<name>A0ABQ4XJ60_9ASTR</name>
<feature type="compositionally biased region" description="Basic and acidic residues" evidence="1">
    <location>
        <begin position="137"/>
        <end position="156"/>
    </location>
</feature>
<keyword evidence="3" id="KW-1185">Reference proteome</keyword>
<sequence>MITEDIKLTENYRLYTAVFSVDVPTTQSQPIESTQGTLRTTSAHRTPNPVVAEGESSAQKKSTVIRLRLHPRRSTRLTPPAPVPTVNEADDLILQDTLQVSLAEQKSHEEHEAKQNVELVKEHLEDEEIEKMLEGTEIAKEAEVDESTLRQDDKITDPGTRLEPGSAEDEYELKRREKGKNIEESRNTPTPTPIRSPRIDSNLISSDTEKL</sequence>